<dbReference type="GO" id="GO:0008757">
    <property type="term" value="F:S-adenosylmethionine-dependent methyltransferase activity"/>
    <property type="evidence" value="ECO:0007669"/>
    <property type="project" value="InterPro"/>
</dbReference>
<dbReference type="Pfam" id="PF08241">
    <property type="entry name" value="Methyltransf_11"/>
    <property type="match status" value="1"/>
</dbReference>
<evidence type="ECO:0000259" key="1">
    <source>
        <dbReference type="Pfam" id="PF08241"/>
    </source>
</evidence>
<reference evidence="2" key="1">
    <citation type="submission" date="2021-01" db="EMBL/GenBank/DDBJ databases">
        <authorList>
            <person name="Corre E."/>
            <person name="Pelletier E."/>
            <person name="Niang G."/>
            <person name="Scheremetjew M."/>
            <person name="Finn R."/>
            <person name="Kale V."/>
            <person name="Holt S."/>
            <person name="Cochrane G."/>
            <person name="Meng A."/>
            <person name="Brown T."/>
            <person name="Cohen L."/>
        </authorList>
    </citation>
    <scope>NUCLEOTIDE SEQUENCE</scope>
    <source>
        <strain evidence="2">CCMP3105</strain>
    </source>
</reference>
<organism evidence="2">
    <name type="scientific">Alexandrium monilatum</name>
    <dbReference type="NCBI Taxonomy" id="311494"/>
    <lineage>
        <taxon>Eukaryota</taxon>
        <taxon>Sar</taxon>
        <taxon>Alveolata</taxon>
        <taxon>Dinophyceae</taxon>
        <taxon>Gonyaulacales</taxon>
        <taxon>Pyrocystaceae</taxon>
        <taxon>Alexandrium</taxon>
    </lineage>
</organism>
<dbReference type="InterPro" id="IPR029063">
    <property type="entry name" value="SAM-dependent_MTases_sf"/>
</dbReference>
<dbReference type="SUPFAM" id="SSF53335">
    <property type="entry name" value="S-adenosyl-L-methionine-dependent methyltransferases"/>
    <property type="match status" value="1"/>
</dbReference>
<dbReference type="InterPro" id="IPR013216">
    <property type="entry name" value="Methyltransf_11"/>
</dbReference>
<name>A0A7S4QW89_9DINO</name>
<dbReference type="CDD" id="cd02440">
    <property type="entry name" value="AdoMet_MTases"/>
    <property type="match status" value="1"/>
</dbReference>
<sequence>MEHTPEEHILEEYGDFADDYEETLRGYGYLADRMGPAMAAEELAASGAALGPPWQVLDLGCGTGNTSAFYFETPERYSVVGIDLTPEMVEKARQRPFVKLVCQNVEAELPFEDGTFALVQMIGVTEFINRPVETFSHIRRKLQPGGLLLVTVPQKIAKEKEVKYKIRTYMKGEFEQHIEKSGFNCIRTQDFLGYQLPDVAVHYVCGLWRPS</sequence>
<evidence type="ECO:0000313" key="2">
    <source>
        <dbReference type="EMBL" id="CAE4595938.1"/>
    </source>
</evidence>
<dbReference type="AlphaFoldDB" id="A0A7S4QW89"/>
<dbReference type="Gene3D" id="3.40.50.150">
    <property type="entry name" value="Vaccinia Virus protein VP39"/>
    <property type="match status" value="1"/>
</dbReference>
<dbReference type="EMBL" id="HBNR01038529">
    <property type="protein sequence ID" value="CAE4595938.1"/>
    <property type="molecule type" value="Transcribed_RNA"/>
</dbReference>
<accession>A0A7S4QW89</accession>
<dbReference type="PANTHER" id="PTHR43861">
    <property type="entry name" value="TRANS-ACONITATE 2-METHYLTRANSFERASE-RELATED"/>
    <property type="match status" value="1"/>
</dbReference>
<proteinExistence type="predicted"/>
<protein>
    <recommendedName>
        <fullName evidence="1">Methyltransferase type 11 domain-containing protein</fullName>
    </recommendedName>
</protein>
<gene>
    <name evidence="2" type="ORF">AMON00008_LOCUS26626</name>
</gene>
<feature type="domain" description="Methyltransferase type 11" evidence="1">
    <location>
        <begin position="57"/>
        <end position="149"/>
    </location>
</feature>